<accession>D0GKT0</accession>
<keyword evidence="2" id="KW-1185">Reference proteome</keyword>
<gene>
    <name evidence="1" type="ORF">HMPREF0554_2199</name>
</gene>
<name>D0GKT0_9FUSO</name>
<dbReference type="EMBL" id="ADAD01000091">
    <property type="protein sequence ID" value="EEY35308.1"/>
    <property type="molecule type" value="Genomic_DNA"/>
</dbReference>
<dbReference type="AlphaFoldDB" id="D0GKT0"/>
<comment type="caution">
    <text evidence="1">The sequence shown here is derived from an EMBL/GenBank/DDBJ whole genome shotgun (WGS) entry which is preliminary data.</text>
</comment>
<evidence type="ECO:0000313" key="1">
    <source>
        <dbReference type="EMBL" id="EEY35308.1"/>
    </source>
</evidence>
<organism evidence="1 2">
    <name type="scientific">Pseudoleptotrichia goodfellowii F0264</name>
    <dbReference type="NCBI Taxonomy" id="596323"/>
    <lineage>
        <taxon>Bacteria</taxon>
        <taxon>Fusobacteriati</taxon>
        <taxon>Fusobacteriota</taxon>
        <taxon>Fusobacteriia</taxon>
        <taxon>Fusobacteriales</taxon>
        <taxon>Leptotrichiaceae</taxon>
        <taxon>Pseudoleptotrichia</taxon>
    </lineage>
</organism>
<evidence type="ECO:0000313" key="2">
    <source>
        <dbReference type="Proteomes" id="UP000004226"/>
    </source>
</evidence>
<proteinExistence type="predicted"/>
<sequence>MKNRKIEFINVEEFEKLKIYLENGNIWGVFLRRLKENWSHIGVGAIVKI</sequence>
<dbReference type="Proteomes" id="UP000004226">
    <property type="component" value="Unassembled WGS sequence"/>
</dbReference>
<reference evidence="1 2" key="1">
    <citation type="submission" date="2009-10" db="EMBL/GenBank/DDBJ databases">
        <authorList>
            <person name="Harkins D.M."/>
            <person name="Madupu R."/>
            <person name="Durkin A.S."/>
            <person name="Torralba M."/>
            <person name="Methe B."/>
            <person name="Sutton G.G."/>
            <person name="Strausberg R.L."/>
            <person name="Nelson K.E."/>
        </authorList>
    </citation>
    <scope>NUCLEOTIDE SEQUENCE [LARGE SCALE GENOMIC DNA]</scope>
    <source>
        <strain evidence="1 2">F0264</strain>
    </source>
</reference>
<protein>
    <submittedName>
        <fullName evidence="1">Uncharacterized protein</fullName>
    </submittedName>
</protein>